<evidence type="ECO:0000256" key="4">
    <source>
        <dbReference type="ARBA" id="ARBA00022989"/>
    </source>
</evidence>
<dbReference type="InterPro" id="IPR010432">
    <property type="entry name" value="RDD"/>
</dbReference>
<name>A0A6G4WS80_9ACTN</name>
<dbReference type="Proteomes" id="UP000477722">
    <property type="component" value="Unassembled WGS sequence"/>
</dbReference>
<organism evidence="8 9">
    <name type="scientific">Streptomyces boncukensis</name>
    <dbReference type="NCBI Taxonomy" id="2711219"/>
    <lineage>
        <taxon>Bacteria</taxon>
        <taxon>Bacillati</taxon>
        <taxon>Actinomycetota</taxon>
        <taxon>Actinomycetes</taxon>
        <taxon>Kitasatosporales</taxon>
        <taxon>Streptomycetaceae</taxon>
        <taxon>Streptomyces</taxon>
    </lineage>
</organism>
<dbReference type="GO" id="GO:0005886">
    <property type="term" value="C:plasma membrane"/>
    <property type="evidence" value="ECO:0007669"/>
    <property type="project" value="UniProtKB-SubCell"/>
</dbReference>
<evidence type="ECO:0000256" key="3">
    <source>
        <dbReference type="ARBA" id="ARBA00022692"/>
    </source>
</evidence>
<gene>
    <name evidence="8" type="ORF">G5C65_03775</name>
</gene>
<dbReference type="Pfam" id="PF06271">
    <property type="entry name" value="RDD"/>
    <property type="match status" value="1"/>
</dbReference>
<proteinExistence type="predicted"/>
<comment type="caution">
    <text evidence="8">The sequence shown here is derived from an EMBL/GenBank/DDBJ whole genome shotgun (WGS) entry which is preliminary data.</text>
</comment>
<dbReference type="InterPro" id="IPR051791">
    <property type="entry name" value="Pra-immunoreactive"/>
</dbReference>
<keyword evidence="2" id="KW-1003">Cell membrane</keyword>
<accession>A0A6G4WS80</accession>
<keyword evidence="9" id="KW-1185">Reference proteome</keyword>
<evidence type="ECO:0000259" key="7">
    <source>
        <dbReference type="Pfam" id="PF06271"/>
    </source>
</evidence>
<comment type="subcellular location">
    <subcellularLocation>
        <location evidence="1">Cell membrane</location>
        <topology evidence="1">Multi-pass membrane protein</topology>
    </subcellularLocation>
</comment>
<evidence type="ECO:0000313" key="9">
    <source>
        <dbReference type="Proteomes" id="UP000477722"/>
    </source>
</evidence>
<dbReference type="EMBL" id="JAAKZZ010000020">
    <property type="protein sequence ID" value="NGO67487.1"/>
    <property type="molecule type" value="Genomic_DNA"/>
</dbReference>
<dbReference type="InterPro" id="IPR016795">
    <property type="entry name" value="UCP021697"/>
</dbReference>
<evidence type="ECO:0000256" key="2">
    <source>
        <dbReference type="ARBA" id="ARBA00022475"/>
    </source>
</evidence>
<keyword evidence="3 6" id="KW-0812">Transmembrane</keyword>
<feature type="domain" description="RDD" evidence="7">
    <location>
        <begin position="43"/>
        <end position="150"/>
    </location>
</feature>
<feature type="transmembrane region" description="Helical" evidence="6">
    <location>
        <begin position="50"/>
        <end position="68"/>
    </location>
</feature>
<keyword evidence="5 6" id="KW-0472">Membrane</keyword>
<feature type="transmembrane region" description="Helical" evidence="6">
    <location>
        <begin position="80"/>
        <end position="98"/>
    </location>
</feature>
<dbReference type="AlphaFoldDB" id="A0A6G4WS80"/>
<dbReference type="PIRSF" id="PIRSF021697">
    <property type="entry name" value="UCP021697"/>
    <property type="match status" value="1"/>
</dbReference>
<evidence type="ECO:0000256" key="6">
    <source>
        <dbReference type="SAM" id="Phobius"/>
    </source>
</evidence>
<keyword evidence="4 6" id="KW-1133">Transmembrane helix</keyword>
<dbReference type="PANTHER" id="PTHR36115">
    <property type="entry name" value="PROLINE-RICH ANTIGEN HOMOLOG-RELATED"/>
    <property type="match status" value="1"/>
</dbReference>
<sequence>MDNREAIGSWLSGPRAATEGAGAADLGYRGEQLGLPEQGPGSVAPTGRRFGALFIDWALASLIAFGLLADRQVHATGNWALLVFVVMSLFTVGTVGSTPGKLLLRLRVVSVDGLGSLSVWRTAVRTVLLGLALPALIWDRDGRGLHDRFSGAVQVRV</sequence>
<dbReference type="RefSeq" id="WP_165297147.1">
    <property type="nucleotide sequence ID" value="NZ_JAAKZZ010000020.1"/>
</dbReference>
<protein>
    <submittedName>
        <fullName evidence="8">RDD family protein</fullName>
    </submittedName>
</protein>
<evidence type="ECO:0000313" key="8">
    <source>
        <dbReference type="EMBL" id="NGO67487.1"/>
    </source>
</evidence>
<reference evidence="8 9" key="1">
    <citation type="submission" date="2020-02" db="EMBL/GenBank/DDBJ databases">
        <title>Whole-genome analyses of novel actinobacteria.</title>
        <authorList>
            <person name="Sahin N."/>
            <person name="Tatar D."/>
        </authorList>
    </citation>
    <scope>NUCLEOTIDE SEQUENCE [LARGE SCALE GENOMIC DNA]</scope>
    <source>
        <strain evidence="8 9">SB3404</strain>
    </source>
</reference>
<evidence type="ECO:0000256" key="5">
    <source>
        <dbReference type="ARBA" id="ARBA00023136"/>
    </source>
</evidence>
<dbReference type="PANTHER" id="PTHR36115:SF6">
    <property type="entry name" value="PROLINE-RICH ANTIGEN HOMOLOG"/>
    <property type="match status" value="1"/>
</dbReference>
<evidence type="ECO:0000256" key="1">
    <source>
        <dbReference type="ARBA" id="ARBA00004651"/>
    </source>
</evidence>